<keyword evidence="2" id="KW-1185">Reference proteome</keyword>
<organism evidence="1 2">
    <name type="scientific">Elysia crispata</name>
    <name type="common">lettuce slug</name>
    <dbReference type="NCBI Taxonomy" id="231223"/>
    <lineage>
        <taxon>Eukaryota</taxon>
        <taxon>Metazoa</taxon>
        <taxon>Spiralia</taxon>
        <taxon>Lophotrochozoa</taxon>
        <taxon>Mollusca</taxon>
        <taxon>Gastropoda</taxon>
        <taxon>Heterobranchia</taxon>
        <taxon>Euthyneura</taxon>
        <taxon>Panpulmonata</taxon>
        <taxon>Sacoglossa</taxon>
        <taxon>Placobranchoidea</taxon>
        <taxon>Plakobranchidae</taxon>
        <taxon>Elysia</taxon>
    </lineage>
</organism>
<evidence type="ECO:0000313" key="1">
    <source>
        <dbReference type="EMBL" id="KAK3773747.1"/>
    </source>
</evidence>
<protein>
    <submittedName>
        <fullName evidence="1">Uncharacterized protein</fullName>
    </submittedName>
</protein>
<name>A0AAE1DKF7_9GAST</name>
<sequence length="112" mass="12715">MCVAIKYSYQNPGSKSSFDREETMFRGSYPQGSSLVNETAGSLSNEEHSNFHVRFESHEKDSNVPRRSVLIRNHSNFIAASRSVEDFNETETDPVDDSLTVDYAIRDFESVI</sequence>
<dbReference type="Proteomes" id="UP001283361">
    <property type="component" value="Unassembled WGS sequence"/>
</dbReference>
<evidence type="ECO:0000313" key="2">
    <source>
        <dbReference type="Proteomes" id="UP001283361"/>
    </source>
</evidence>
<dbReference type="AlphaFoldDB" id="A0AAE1DKF7"/>
<accession>A0AAE1DKF7</accession>
<reference evidence="1" key="1">
    <citation type="journal article" date="2023" name="G3 (Bethesda)">
        <title>A reference genome for the long-term kleptoplast-retaining sea slug Elysia crispata morphotype clarki.</title>
        <authorList>
            <person name="Eastman K.E."/>
            <person name="Pendleton A.L."/>
            <person name="Shaikh M.A."/>
            <person name="Suttiyut T."/>
            <person name="Ogas R."/>
            <person name="Tomko P."/>
            <person name="Gavelis G."/>
            <person name="Widhalm J.R."/>
            <person name="Wisecaver J.H."/>
        </authorList>
    </citation>
    <scope>NUCLEOTIDE SEQUENCE</scope>
    <source>
        <strain evidence="1">ECLA1</strain>
    </source>
</reference>
<dbReference type="EMBL" id="JAWDGP010003513">
    <property type="protein sequence ID" value="KAK3773747.1"/>
    <property type="molecule type" value="Genomic_DNA"/>
</dbReference>
<proteinExistence type="predicted"/>
<gene>
    <name evidence="1" type="ORF">RRG08_063023</name>
</gene>
<comment type="caution">
    <text evidence="1">The sequence shown here is derived from an EMBL/GenBank/DDBJ whole genome shotgun (WGS) entry which is preliminary data.</text>
</comment>